<feature type="transmembrane region" description="Helical" evidence="1">
    <location>
        <begin position="24"/>
        <end position="42"/>
    </location>
</feature>
<name>A0A2T4LTJ4_9STAP</name>
<feature type="transmembrane region" description="Helical" evidence="1">
    <location>
        <begin position="83"/>
        <end position="104"/>
    </location>
</feature>
<keyword evidence="1" id="KW-1133">Transmembrane helix</keyword>
<evidence type="ECO:0000313" key="2">
    <source>
        <dbReference type="EMBL" id="PTF66679.1"/>
    </source>
</evidence>
<evidence type="ECO:0008006" key="4">
    <source>
        <dbReference type="Google" id="ProtNLM"/>
    </source>
</evidence>
<dbReference type="PANTHER" id="PTHR34980:SF2">
    <property type="entry name" value="INNER MEMBRANE PROTEIN YHAH-RELATED"/>
    <property type="match status" value="1"/>
</dbReference>
<dbReference type="RefSeq" id="WP_107523414.1">
    <property type="nucleotide sequence ID" value="NZ_JABXXI010000004.1"/>
</dbReference>
<gene>
    <name evidence="2" type="ORF">BUY34_04755</name>
</gene>
<reference evidence="2 3" key="1">
    <citation type="journal article" date="2016" name="Front. Microbiol.">
        <title>Comprehensive Phylogenetic Analysis of Bovine Non-aureus Staphylococci Species Based on Whole-Genome Sequencing.</title>
        <authorList>
            <person name="Naushad S."/>
            <person name="Barkema H.W."/>
            <person name="Luby C."/>
            <person name="Condas L.A."/>
            <person name="Nobrega D.B."/>
            <person name="Carson D.A."/>
            <person name="De Buck J."/>
        </authorList>
    </citation>
    <scope>NUCLEOTIDE SEQUENCE [LARGE SCALE GENOMIC DNA]</scope>
    <source>
        <strain evidence="2 3">SNUC 3829</strain>
    </source>
</reference>
<dbReference type="Proteomes" id="UP000241208">
    <property type="component" value="Unassembled WGS sequence"/>
</dbReference>
<dbReference type="AlphaFoldDB" id="A0A2T4LTJ4"/>
<accession>A0A2T4LTJ4</accession>
<dbReference type="EMBL" id="PYZR01000036">
    <property type="protein sequence ID" value="PTF66679.1"/>
    <property type="molecule type" value="Genomic_DNA"/>
</dbReference>
<dbReference type="Pfam" id="PF05656">
    <property type="entry name" value="DUF805"/>
    <property type="match status" value="1"/>
</dbReference>
<sequence>MWHYYKLYWQNAFDFKGRARRKELWFPFLVNVLISILLAILLDHIFKIPISMSDVISALFTITIFIPDFSVATRRMHDIGRTMTFPIIFSIFFVLFFIGSYTTYGEGIFSNIFEAVLGIGSIIFFILNIVAFFYMITDSDKAGNQYGLPRK</sequence>
<dbReference type="GO" id="GO:0005886">
    <property type="term" value="C:plasma membrane"/>
    <property type="evidence" value="ECO:0007669"/>
    <property type="project" value="TreeGrafter"/>
</dbReference>
<comment type="caution">
    <text evidence="2">The sequence shown here is derived from an EMBL/GenBank/DDBJ whole genome shotgun (WGS) entry which is preliminary data.</text>
</comment>
<organism evidence="2 3">
    <name type="scientific">Staphylococcus cohnii</name>
    <dbReference type="NCBI Taxonomy" id="29382"/>
    <lineage>
        <taxon>Bacteria</taxon>
        <taxon>Bacillati</taxon>
        <taxon>Bacillota</taxon>
        <taxon>Bacilli</taxon>
        <taxon>Bacillales</taxon>
        <taxon>Staphylococcaceae</taxon>
        <taxon>Staphylococcus</taxon>
        <taxon>Staphylococcus cohnii species complex</taxon>
    </lineage>
</organism>
<proteinExistence type="predicted"/>
<evidence type="ECO:0000256" key="1">
    <source>
        <dbReference type="SAM" id="Phobius"/>
    </source>
</evidence>
<dbReference type="InterPro" id="IPR008523">
    <property type="entry name" value="DUF805"/>
</dbReference>
<evidence type="ECO:0000313" key="3">
    <source>
        <dbReference type="Proteomes" id="UP000241208"/>
    </source>
</evidence>
<dbReference type="PANTHER" id="PTHR34980">
    <property type="entry name" value="INNER MEMBRANE PROTEIN-RELATED-RELATED"/>
    <property type="match status" value="1"/>
</dbReference>
<keyword evidence="1" id="KW-0812">Transmembrane</keyword>
<feature type="transmembrane region" description="Helical" evidence="1">
    <location>
        <begin position="116"/>
        <end position="136"/>
    </location>
</feature>
<protein>
    <recommendedName>
        <fullName evidence="4">DUF805 domain-containing protein</fullName>
    </recommendedName>
</protein>
<keyword evidence="1" id="KW-0472">Membrane</keyword>
<feature type="transmembrane region" description="Helical" evidence="1">
    <location>
        <begin position="48"/>
        <end position="71"/>
    </location>
</feature>